<keyword evidence="10 11" id="KW-0407">Ion channel</keyword>
<keyword evidence="7 11" id="KW-0406">Ion transport</keyword>
<dbReference type="Gene3D" id="2.60.470.10">
    <property type="entry name" value="Acid-sensing ion channels like domains"/>
    <property type="match status" value="1"/>
</dbReference>
<evidence type="ECO:0000256" key="7">
    <source>
        <dbReference type="ARBA" id="ARBA00023065"/>
    </source>
</evidence>
<organism evidence="13 14">
    <name type="scientific">Eschrichtius robustus</name>
    <name type="common">California gray whale</name>
    <name type="synonym">Eschrichtius gibbosus</name>
    <dbReference type="NCBI Taxonomy" id="9764"/>
    <lineage>
        <taxon>Eukaryota</taxon>
        <taxon>Metazoa</taxon>
        <taxon>Chordata</taxon>
        <taxon>Craniata</taxon>
        <taxon>Vertebrata</taxon>
        <taxon>Euteleostomi</taxon>
        <taxon>Mammalia</taxon>
        <taxon>Eutheria</taxon>
        <taxon>Laurasiatheria</taxon>
        <taxon>Artiodactyla</taxon>
        <taxon>Whippomorpha</taxon>
        <taxon>Cetacea</taxon>
        <taxon>Mysticeti</taxon>
        <taxon>Eschrichtiidae</taxon>
        <taxon>Eschrichtius</taxon>
    </lineage>
</organism>
<keyword evidence="14" id="KW-1185">Reference proteome</keyword>
<comment type="caution">
    <text evidence="13">The sequence shown here is derived from an EMBL/GenBank/DDBJ whole genome shotgun (WGS) entry which is preliminary data.</text>
</comment>
<dbReference type="PANTHER" id="PTHR11690:SF132">
    <property type="entry name" value="AMILORIDE-SENSITIVE SODIUM CHANNEL SUBUNIT DELTA"/>
    <property type="match status" value="1"/>
</dbReference>
<feature type="region of interest" description="Disordered" evidence="12">
    <location>
        <begin position="481"/>
        <end position="502"/>
    </location>
</feature>
<evidence type="ECO:0000256" key="12">
    <source>
        <dbReference type="SAM" id="MobiDB-lite"/>
    </source>
</evidence>
<feature type="compositionally biased region" description="Polar residues" evidence="12">
    <location>
        <begin position="634"/>
        <end position="644"/>
    </location>
</feature>
<evidence type="ECO:0000256" key="2">
    <source>
        <dbReference type="ARBA" id="ARBA00022448"/>
    </source>
</evidence>
<name>A0AB34GNL5_ESCRO</name>
<keyword evidence="6" id="KW-0915">Sodium</keyword>
<comment type="subcellular location">
    <subcellularLocation>
        <location evidence="1">Membrane</location>
        <topology evidence="1">Multi-pass membrane protein</topology>
    </subcellularLocation>
</comment>
<accession>A0AB34GNL5</accession>
<feature type="region of interest" description="Disordered" evidence="12">
    <location>
        <begin position="365"/>
        <end position="393"/>
    </location>
</feature>
<dbReference type="GO" id="GO:0015280">
    <property type="term" value="F:ligand-gated sodium channel activity"/>
    <property type="evidence" value="ECO:0007669"/>
    <property type="project" value="TreeGrafter"/>
</dbReference>
<dbReference type="EMBL" id="JAIQCJ010002152">
    <property type="protein sequence ID" value="KAJ8780592.1"/>
    <property type="molecule type" value="Genomic_DNA"/>
</dbReference>
<dbReference type="PANTHER" id="PTHR11690">
    <property type="entry name" value="AMILORIDE-SENSITIVE SODIUM CHANNEL-RELATED"/>
    <property type="match status" value="1"/>
</dbReference>
<comment type="similarity">
    <text evidence="11">Belongs to the amiloride-sensitive sodium channel (TC 1.A.6) family.</text>
</comment>
<keyword evidence="2 11" id="KW-0813">Transport</keyword>
<evidence type="ECO:0000256" key="11">
    <source>
        <dbReference type="RuleBase" id="RU000679"/>
    </source>
</evidence>
<gene>
    <name evidence="13" type="ORF">J1605_000635</name>
</gene>
<sequence length="911" mass="96478">MVQPQGGEDAPTCPPPQESRTHVQSPWAQTSRLLHRNPPRANSELSLRVGMPTGVEVEPRHPQSAGQSRPARGRLGASRPSLGEGHHLKAHWGRAQQARASRPSGERAGDGGPPPVPSLILSTYSRQGGATWAHVVRELGTPCPAPASTSCSSGDWRGLEALEVPESPEPPSSCPASSSGGGRRPVQSPKETSGAPFASLLPTFPEARGPRVEHPWGLSSVDDTPPQASSAQRSTGLTLGPDVARPAWLHRPQSKWPLLAAEGSALAMTRHTRGGCLVPRRSSQGRAAASVPSMDQLLMGPLEPQQAGLGHWRLRDATVPGVPRDREWKSMAWPQVGTPGWGQTGRWAGTPLRLASGIQAGAVAQAAGGGPGTRTCPQLPPSPPPPPPEEERGERLVELHASFRELVTFFCTNATIHGTICLVCSSQNRLKTASWALLLAGALGLLCWQFGLLFEQYWRYPAIMTVSIHSERSTAQALPVGHPVRHEPTPATPSPPPPAGAGQLCPGEHLLPVWVQLQRQRGRPGGRGPEPTLQLDHGIRLQRLSPLWGQNRVGCKLRNSTGGDCIQQAYSSGVAAAREWYRFHCANALALPPAAHEDSHHSRGRRFLFSCRYDNQDRQARPPTTPATAAATPSTVSGPRSTPASPMLSASPGRVWAGCPGRPPPGISLVLGPEQHDHLPLLSMEAGIEVTSHTRDHTPLLEHRGFSIRPGTETTVGIREGLQGRAAELRLTPSPQDEVHRLWSPCGHRTDSTGGVTCSYCTTPPAPGGSNLAKVNIFYQELSYRTVDEDTRLLHEPPCLAAGVPQLLPATGSLWSLWFGSCVLSVVEVLELLLDAAALALLLCCHQLRGARGQPRAATGVPAPSQRPAGGRVAAGMTLNARGPSSTPHDVAGALAGVLAGGQPGVGPGNS</sequence>
<keyword evidence="4 11" id="KW-0812">Transmembrane</keyword>
<evidence type="ECO:0000256" key="3">
    <source>
        <dbReference type="ARBA" id="ARBA00022461"/>
    </source>
</evidence>
<dbReference type="Pfam" id="PF00858">
    <property type="entry name" value="ASC"/>
    <property type="match status" value="3"/>
</dbReference>
<feature type="region of interest" description="Disordered" evidence="12">
    <location>
        <begin position="1"/>
        <end position="123"/>
    </location>
</feature>
<evidence type="ECO:0000256" key="10">
    <source>
        <dbReference type="ARBA" id="ARBA00023303"/>
    </source>
</evidence>
<evidence type="ECO:0000313" key="14">
    <source>
        <dbReference type="Proteomes" id="UP001159641"/>
    </source>
</evidence>
<evidence type="ECO:0000256" key="8">
    <source>
        <dbReference type="ARBA" id="ARBA00023136"/>
    </source>
</evidence>
<dbReference type="GO" id="GO:0034706">
    <property type="term" value="C:sodium channel complex"/>
    <property type="evidence" value="ECO:0007669"/>
    <property type="project" value="TreeGrafter"/>
</dbReference>
<dbReference type="InterPro" id="IPR001873">
    <property type="entry name" value="ENaC"/>
</dbReference>
<evidence type="ECO:0000256" key="9">
    <source>
        <dbReference type="ARBA" id="ARBA00023201"/>
    </source>
</evidence>
<reference evidence="13 14" key="1">
    <citation type="submission" date="2022-11" db="EMBL/GenBank/DDBJ databases">
        <title>Whole genome sequence of Eschrichtius robustus ER-17-0199.</title>
        <authorList>
            <person name="Bruniche-Olsen A."/>
            <person name="Black A.N."/>
            <person name="Fields C.J."/>
            <person name="Walden K."/>
            <person name="Dewoody J.A."/>
        </authorList>
    </citation>
    <scope>NUCLEOTIDE SEQUENCE [LARGE SCALE GENOMIC DNA]</scope>
    <source>
        <strain evidence="13">ER-17-0199</strain>
        <tissue evidence="13">Blubber</tissue>
    </source>
</reference>
<keyword evidence="5" id="KW-1133">Transmembrane helix</keyword>
<evidence type="ECO:0000256" key="1">
    <source>
        <dbReference type="ARBA" id="ARBA00004141"/>
    </source>
</evidence>
<dbReference type="AlphaFoldDB" id="A0AB34GNL5"/>
<feature type="compositionally biased region" description="Polar residues" evidence="12">
    <location>
        <begin position="22"/>
        <end position="32"/>
    </location>
</feature>
<feature type="compositionally biased region" description="Pro residues" evidence="12">
    <location>
        <begin position="490"/>
        <end position="499"/>
    </location>
</feature>
<evidence type="ECO:0000256" key="4">
    <source>
        <dbReference type="ARBA" id="ARBA00022692"/>
    </source>
</evidence>
<feature type="compositionally biased region" description="Polar residues" evidence="12">
    <location>
        <begin position="226"/>
        <end position="237"/>
    </location>
</feature>
<dbReference type="GO" id="GO:0005886">
    <property type="term" value="C:plasma membrane"/>
    <property type="evidence" value="ECO:0007669"/>
    <property type="project" value="TreeGrafter"/>
</dbReference>
<keyword evidence="9 11" id="KW-0739">Sodium transport</keyword>
<evidence type="ECO:0000313" key="13">
    <source>
        <dbReference type="EMBL" id="KAJ8780592.1"/>
    </source>
</evidence>
<feature type="region of interest" description="Disordered" evidence="12">
    <location>
        <begin position="140"/>
        <end position="242"/>
    </location>
</feature>
<feature type="region of interest" description="Disordered" evidence="12">
    <location>
        <begin position="616"/>
        <end position="648"/>
    </location>
</feature>
<feature type="compositionally biased region" description="Pro residues" evidence="12">
    <location>
        <begin position="378"/>
        <end position="387"/>
    </location>
</feature>
<protein>
    <recommendedName>
        <fullName evidence="15">Amiloride-sensitive sodium channel subunit delta</fullName>
    </recommendedName>
</protein>
<proteinExistence type="inferred from homology"/>
<evidence type="ECO:0008006" key="15">
    <source>
        <dbReference type="Google" id="ProtNLM"/>
    </source>
</evidence>
<dbReference type="Proteomes" id="UP001159641">
    <property type="component" value="Unassembled WGS sequence"/>
</dbReference>
<evidence type="ECO:0000256" key="6">
    <source>
        <dbReference type="ARBA" id="ARBA00023053"/>
    </source>
</evidence>
<evidence type="ECO:0000256" key="5">
    <source>
        <dbReference type="ARBA" id="ARBA00022989"/>
    </source>
</evidence>
<keyword evidence="8" id="KW-0472">Membrane</keyword>
<keyword evidence="3 11" id="KW-0894">Sodium channel</keyword>
<dbReference type="PRINTS" id="PR01078">
    <property type="entry name" value="AMINACHANNEL"/>
</dbReference>